<dbReference type="HOGENOM" id="CLU_1033506_0_0_10"/>
<dbReference type="RefSeq" id="WP_006989444.1">
    <property type="nucleotide sequence ID" value="NZ_JH594606.1"/>
</dbReference>
<evidence type="ECO:0000313" key="2">
    <source>
        <dbReference type="Proteomes" id="UP000003844"/>
    </source>
</evidence>
<sequence length="269" mass="31934">MENLIKDKEFVRKTIRRISNKPLKKDSHFYGQFKEMKIIDAVNIWEKNQNPKDNKPAIIFLSVVLAANRKYNTHVKPNIDRIIEQYPSLTTFKSLKNLIESKTREEFYDFWGHKNLKKYNTLVNLIEATDQIRLKYNVPDDFKLMQKWAENVDIYDYENDIIGRIKNIAIATIQHLRMDFGINTIKPDQRVIEVLEREFDFKKVNQIRAIKLVEEMANISEITVRNLDLVLVNYGSGYYDNRKYNSQLKLKKEIANKLVNNPRGKPTRH</sequence>
<reference evidence="2" key="1">
    <citation type="journal article" date="2012" name="Stand. Genomic Sci.">
        <title>Genome sequence of the Antarctic rhodopsins-containing flavobacterium Gillisia limnaea type strain (R-8282(T)).</title>
        <authorList>
            <person name="Riedel T."/>
            <person name="Held B."/>
            <person name="Nolan M."/>
            <person name="Lucas S."/>
            <person name="Lapidus A."/>
            <person name="Tice H."/>
            <person name="Del Rio T.G."/>
            <person name="Cheng J.F."/>
            <person name="Han C."/>
            <person name="Tapia R."/>
            <person name="Goodwin L.A."/>
            <person name="Pitluck S."/>
            <person name="Liolios K."/>
            <person name="Mavromatis K."/>
            <person name="Pagani I."/>
            <person name="Ivanova N."/>
            <person name="Mikhailova N."/>
            <person name="Pati A."/>
            <person name="Chen A."/>
            <person name="Palaniappan K."/>
            <person name="Land M."/>
            <person name="Rohde M."/>
            <person name="Tindall B.J."/>
            <person name="Detter J.C."/>
            <person name="Goker M."/>
            <person name="Bristow J."/>
            <person name="Eisen J.A."/>
            <person name="Markowitz V."/>
            <person name="Hugenholtz P."/>
            <person name="Kyrpides N.C."/>
            <person name="Klenk H.P."/>
            <person name="Woyke T."/>
        </authorList>
    </citation>
    <scope>NUCLEOTIDE SEQUENCE [LARGE SCALE GENOMIC DNA]</scope>
    <source>
        <strain evidence="2">DSM 15749 / LMG 21470 / R-8282</strain>
    </source>
</reference>
<dbReference type="STRING" id="865937.Gilli_2514"/>
<gene>
    <name evidence="1" type="ORF">Gilli_2514</name>
</gene>
<protein>
    <submittedName>
        <fullName evidence="1">Uncharacterized protein</fullName>
    </submittedName>
</protein>
<name>H2BXL3_GILLR</name>
<evidence type="ECO:0000313" key="1">
    <source>
        <dbReference type="EMBL" id="EHQ03137.1"/>
    </source>
</evidence>
<accession>H2BXL3</accession>
<organism evidence="1 2">
    <name type="scientific">Gillisia limnaea (strain DSM 15749 / LMG 21470 / R-8282)</name>
    <dbReference type="NCBI Taxonomy" id="865937"/>
    <lineage>
        <taxon>Bacteria</taxon>
        <taxon>Pseudomonadati</taxon>
        <taxon>Bacteroidota</taxon>
        <taxon>Flavobacteriia</taxon>
        <taxon>Flavobacteriales</taxon>
        <taxon>Flavobacteriaceae</taxon>
        <taxon>Gillisia</taxon>
    </lineage>
</organism>
<dbReference type="EMBL" id="JH594606">
    <property type="protein sequence ID" value="EHQ03137.1"/>
    <property type="molecule type" value="Genomic_DNA"/>
</dbReference>
<keyword evidence="2" id="KW-1185">Reference proteome</keyword>
<dbReference type="AlphaFoldDB" id="H2BXL3"/>
<dbReference type="Proteomes" id="UP000003844">
    <property type="component" value="Unassembled WGS sequence"/>
</dbReference>
<dbReference type="OrthoDB" id="3078288at2"/>
<proteinExistence type="predicted"/>